<accession>A0A0E9Q792</accession>
<reference evidence="1" key="1">
    <citation type="submission" date="2014-11" db="EMBL/GenBank/DDBJ databases">
        <authorList>
            <person name="Amaro Gonzalez C."/>
        </authorList>
    </citation>
    <scope>NUCLEOTIDE SEQUENCE</scope>
</reference>
<dbReference type="EMBL" id="GBXM01096357">
    <property type="protein sequence ID" value="JAH12220.1"/>
    <property type="molecule type" value="Transcribed_RNA"/>
</dbReference>
<dbReference type="AlphaFoldDB" id="A0A0E9Q792"/>
<protein>
    <submittedName>
        <fullName evidence="1">Uncharacterized protein</fullName>
    </submittedName>
</protein>
<reference evidence="1" key="2">
    <citation type="journal article" date="2015" name="Fish Shellfish Immunol.">
        <title>Early steps in the European eel (Anguilla anguilla)-Vibrio vulnificus interaction in the gills: Role of the RtxA13 toxin.</title>
        <authorList>
            <person name="Callol A."/>
            <person name="Pajuelo D."/>
            <person name="Ebbesson L."/>
            <person name="Teles M."/>
            <person name="MacKenzie S."/>
            <person name="Amaro C."/>
        </authorList>
    </citation>
    <scope>NUCLEOTIDE SEQUENCE</scope>
</reference>
<evidence type="ECO:0000313" key="1">
    <source>
        <dbReference type="EMBL" id="JAH12220.1"/>
    </source>
</evidence>
<proteinExistence type="predicted"/>
<sequence length="54" mass="6467">MVSETEKLQQTKQSPHKSFRFSRSVLHCFHSRVQTQQCLKTRKKQKTRSIQCKC</sequence>
<organism evidence="1">
    <name type="scientific">Anguilla anguilla</name>
    <name type="common">European freshwater eel</name>
    <name type="synonym">Muraena anguilla</name>
    <dbReference type="NCBI Taxonomy" id="7936"/>
    <lineage>
        <taxon>Eukaryota</taxon>
        <taxon>Metazoa</taxon>
        <taxon>Chordata</taxon>
        <taxon>Craniata</taxon>
        <taxon>Vertebrata</taxon>
        <taxon>Euteleostomi</taxon>
        <taxon>Actinopterygii</taxon>
        <taxon>Neopterygii</taxon>
        <taxon>Teleostei</taxon>
        <taxon>Anguilliformes</taxon>
        <taxon>Anguillidae</taxon>
        <taxon>Anguilla</taxon>
    </lineage>
</organism>
<name>A0A0E9Q792_ANGAN</name>